<keyword evidence="6" id="KW-1185">Reference proteome</keyword>
<dbReference type="PROSITE" id="PS51720">
    <property type="entry name" value="G_AIG1"/>
    <property type="match status" value="1"/>
</dbReference>
<dbReference type="Bgee" id="ENSPREG00000009552">
    <property type="expression patterns" value="Expressed in caudal fin and 1 other cell type or tissue"/>
</dbReference>
<dbReference type="SUPFAM" id="SSF52540">
    <property type="entry name" value="P-loop containing nucleoside triphosphate hydrolases"/>
    <property type="match status" value="1"/>
</dbReference>
<evidence type="ECO:0000256" key="1">
    <source>
        <dbReference type="ARBA" id="ARBA00008535"/>
    </source>
</evidence>
<dbReference type="Pfam" id="PF04548">
    <property type="entry name" value="AIG1"/>
    <property type="match status" value="1"/>
</dbReference>
<dbReference type="PANTHER" id="PTHR10903:SF62">
    <property type="entry name" value="GTPASE IMAP FAMILY MEMBER 4-LIKE-RELATED"/>
    <property type="match status" value="1"/>
</dbReference>
<reference evidence="5" key="3">
    <citation type="submission" date="2025-09" db="UniProtKB">
        <authorList>
            <consortium name="Ensembl"/>
        </authorList>
    </citation>
    <scope>IDENTIFICATION</scope>
    <source>
        <strain evidence="5">Guanapo</strain>
    </source>
</reference>
<reference evidence="6" key="1">
    <citation type="submission" date="2013-11" db="EMBL/GenBank/DDBJ databases">
        <title>The genomic landscape of the Guanapo guppy.</title>
        <authorList>
            <person name="Kuenstner A."/>
            <person name="Dreyer C."/>
        </authorList>
    </citation>
    <scope>NUCLEOTIDE SEQUENCE</scope>
    <source>
        <strain evidence="6">Guanapo</strain>
    </source>
</reference>
<dbReference type="AlphaFoldDB" id="A0A3P9NWW3"/>
<dbReference type="GeneID" id="103480424"/>
<protein>
    <submittedName>
        <fullName evidence="5">GTPase IMAP family member 7-like</fullName>
    </submittedName>
</protein>
<dbReference type="Proteomes" id="UP000242638">
    <property type="component" value="Unassembled WGS sequence"/>
</dbReference>
<name>A0A3P9NWW3_POERE</name>
<dbReference type="FunFam" id="3.40.50.300:FF:000366">
    <property type="entry name" value="GTPase, IMAP family member 2"/>
    <property type="match status" value="1"/>
</dbReference>
<dbReference type="KEGG" id="pret:103480424"/>
<dbReference type="OrthoDB" id="8445818at2759"/>
<dbReference type="GO" id="GO:0005525">
    <property type="term" value="F:GTP binding"/>
    <property type="evidence" value="ECO:0007669"/>
    <property type="project" value="UniProtKB-KW"/>
</dbReference>
<dbReference type="GeneTree" id="ENSGT01150000286992"/>
<proteinExistence type="inferred from homology"/>
<feature type="domain" description="AIG1-type G" evidence="4">
    <location>
        <begin position="4"/>
        <end position="210"/>
    </location>
</feature>
<dbReference type="RefSeq" id="XP_017165904.1">
    <property type="nucleotide sequence ID" value="XM_017310415.1"/>
</dbReference>
<dbReference type="InterPro" id="IPR045058">
    <property type="entry name" value="GIMA/IAN/Toc"/>
</dbReference>
<dbReference type="Ensembl" id="ENSPRET00000014204.1">
    <property type="protein sequence ID" value="ENSPREP00000014059.1"/>
    <property type="gene ID" value="ENSPREG00000009552.1"/>
</dbReference>
<dbReference type="CDD" id="cd01852">
    <property type="entry name" value="AIG1"/>
    <property type="match status" value="1"/>
</dbReference>
<evidence type="ECO:0000313" key="6">
    <source>
        <dbReference type="Proteomes" id="UP000242638"/>
    </source>
</evidence>
<dbReference type="STRING" id="8081.ENSPREP00000014059"/>
<evidence type="ECO:0000259" key="4">
    <source>
        <dbReference type="PROSITE" id="PS51720"/>
    </source>
</evidence>
<dbReference type="PANTHER" id="PTHR10903">
    <property type="entry name" value="GTPASE, IMAP FAMILY MEMBER-RELATED"/>
    <property type="match status" value="1"/>
</dbReference>
<sequence length="316" mass="34131">MAGSNETRIVLLGKTGSGKSSLGNAILGESLFEAKTSPNSETDECQAESKLVNGAPVEVIDTPGFFGNNLDEEKLKREIIKCIELSAPEIHAFLIVLEVNRYADQEKEVISKIKKYFSDEALKHSVVVFTRGDQLDEGQKIEDFVQENPDLRRLVEKCGGRCHVVDNKYWRDQQDGYRSNRFQVNQLLNTIQTMKNSQGGYTNNLLQLVGEEKAKSPLVQILKISAGVTVGALLGALFGGVKLCNIGASALAAVGGGALGGGVIGASIAYNSETLEEALLRIPDEVFMVGEKVLTILNNSRHSAGGVITNFEASEN</sequence>
<keyword evidence="3" id="KW-0342">GTP-binding</keyword>
<dbReference type="InterPro" id="IPR006703">
    <property type="entry name" value="G_AIG1"/>
</dbReference>
<evidence type="ECO:0000256" key="3">
    <source>
        <dbReference type="ARBA" id="ARBA00023134"/>
    </source>
</evidence>
<dbReference type="OMA" id="TDECQAE"/>
<dbReference type="Gene3D" id="3.40.50.300">
    <property type="entry name" value="P-loop containing nucleotide triphosphate hydrolases"/>
    <property type="match status" value="1"/>
</dbReference>
<accession>A0A3P9NWW3</accession>
<comment type="similarity">
    <text evidence="1">Belongs to the TRAFAC class TrmE-Era-EngA-EngB-Septin-like GTPase superfamily. AIG1/Toc34/Toc159-like paraseptin GTPase family. IAN subfamily.</text>
</comment>
<evidence type="ECO:0000256" key="2">
    <source>
        <dbReference type="ARBA" id="ARBA00022741"/>
    </source>
</evidence>
<keyword evidence="2" id="KW-0547">Nucleotide-binding</keyword>
<reference evidence="5" key="2">
    <citation type="submission" date="2025-08" db="UniProtKB">
        <authorList>
            <consortium name="Ensembl"/>
        </authorList>
    </citation>
    <scope>IDENTIFICATION</scope>
    <source>
        <strain evidence="5">Guanapo</strain>
    </source>
</reference>
<evidence type="ECO:0000313" key="5">
    <source>
        <dbReference type="Ensembl" id="ENSPREP00000014059.1"/>
    </source>
</evidence>
<dbReference type="InterPro" id="IPR027417">
    <property type="entry name" value="P-loop_NTPase"/>
</dbReference>
<organism evidence="5 6">
    <name type="scientific">Poecilia reticulata</name>
    <name type="common">Guppy</name>
    <name type="synonym">Acanthophacelus reticulatus</name>
    <dbReference type="NCBI Taxonomy" id="8081"/>
    <lineage>
        <taxon>Eukaryota</taxon>
        <taxon>Metazoa</taxon>
        <taxon>Chordata</taxon>
        <taxon>Craniata</taxon>
        <taxon>Vertebrata</taxon>
        <taxon>Euteleostomi</taxon>
        <taxon>Actinopterygii</taxon>
        <taxon>Neopterygii</taxon>
        <taxon>Teleostei</taxon>
        <taxon>Neoteleostei</taxon>
        <taxon>Acanthomorphata</taxon>
        <taxon>Ovalentaria</taxon>
        <taxon>Atherinomorphae</taxon>
        <taxon>Cyprinodontiformes</taxon>
        <taxon>Poeciliidae</taxon>
        <taxon>Poeciliinae</taxon>
        <taxon>Poecilia</taxon>
    </lineage>
</organism>